<dbReference type="PANTHER" id="PTHR10889">
    <property type="entry name" value="DEOXYRIBOSE-PHOSPHATE ALDOLASE"/>
    <property type="match status" value="1"/>
</dbReference>
<proteinExistence type="inferred from homology"/>
<dbReference type="CDD" id="cd00959">
    <property type="entry name" value="DeoC"/>
    <property type="match status" value="1"/>
</dbReference>
<gene>
    <name evidence="6" type="primary">deoC</name>
    <name evidence="7" type="ORF">J2Z76_001427</name>
</gene>
<protein>
    <recommendedName>
        <fullName evidence="6">Deoxyribose-phosphate aldolase</fullName>
        <shortName evidence="6">DERA</shortName>
        <ecNumber evidence="6">4.1.2.4</ecNumber>
    </recommendedName>
    <alternativeName>
        <fullName evidence="6">2-deoxy-D-ribose 5-phosphate aldolase</fullName>
    </alternativeName>
    <alternativeName>
        <fullName evidence="6">Phosphodeoxyriboaldolase</fullName>
        <shortName evidence="6">Deoxyriboaldolase</shortName>
    </alternativeName>
</protein>
<accession>A0ABS4GCZ3</accession>
<feature type="active site" description="Proton donor/acceptor" evidence="6">
    <location>
        <position position="89"/>
    </location>
</feature>
<dbReference type="GO" id="GO:0004139">
    <property type="term" value="F:deoxyribose-phosphate aldolase activity"/>
    <property type="evidence" value="ECO:0007669"/>
    <property type="project" value="UniProtKB-EC"/>
</dbReference>
<dbReference type="PANTHER" id="PTHR10889:SF1">
    <property type="entry name" value="DEOXYRIBOSE-PHOSPHATE ALDOLASE"/>
    <property type="match status" value="1"/>
</dbReference>
<dbReference type="InterPro" id="IPR028581">
    <property type="entry name" value="DeoC_typeI"/>
</dbReference>
<dbReference type="NCBIfam" id="TIGR00126">
    <property type="entry name" value="deoC"/>
    <property type="match status" value="1"/>
</dbReference>
<dbReference type="InterPro" id="IPR011343">
    <property type="entry name" value="DeoC"/>
</dbReference>
<dbReference type="SMART" id="SM01133">
    <property type="entry name" value="DeoC"/>
    <property type="match status" value="1"/>
</dbReference>
<keyword evidence="4 6" id="KW-0704">Schiff base</keyword>
<dbReference type="InterPro" id="IPR002915">
    <property type="entry name" value="DeoC/FbaB/LacD_aldolase"/>
</dbReference>
<dbReference type="EC" id="4.1.2.4" evidence="6"/>
<comment type="subcellular location">
    <subcellularLocation>
        <location evidence="6">Cytoplasm</location>
    </subcellularLocation>
</comment>
<feature type="active site" description="Proton donor/acceptor" evidence="6">
    <location>
        <position position="181"/>
    </location>
</feature>
<evidence type="ECO:0000256" key="4">
    <source>
        <dbReference type="ARBA" id="ARBA00023270"/>
    </source>
</evidence>
<evidence type="ECO:0000256" key="3">
    <source>
        <dbReference type="ARBA" id="ARBA00023239"/>
    </source>
</evidence>
<comment type="catalytic activity">
    <reaction evidence="5 6">
        <text>2-deoxy-D-ribose 5-phosphate = D-glyceraldehyde 3-phosphate + acetaldehyde</text>
        <dbReference type="Rhea" id="RHEA:12821"/>
        <dbReference type="ChEBI" id="CHEBI:15343"/>
        <dbReference type="ChEBI" id="CHEBI:59776"/>
        <dbReference type="ChEBI" id="CHEBI:62877"/>
        <dbReference type="EC" id="4.1.2.4"/>
    </reaction>
</comment>
<evidence type="ECO:0000256" key="6">
    <source>
        <dbReference type="HAMAP-Rule" id="MF_00114"/>
    </source>
</evidence>
<evidence type="ECO:0000256" key="1">
    <source>
        <dbReference type="ARBA" id="ARBA00010936"/>
    </source>
</evidence>
<dbReference type="PIRSF" id="PIRSF001357">
    <property type="entry name" value="DeoC"/>
    <property type="match status" value="1"/>
</dbReference>
<dbReference type="EMBL" id="JAGGKS010000003">
    <property type="protein sequence ID" value="MBP1925568.1"/>
    <property type="molecule type" value="Genomic_DNA"/>
</dbReference>
<evidence type="ECO:0000256" key="5">
    <source>
        <dbReference type="ARBA" id="ARBA00048791"/>
    </source>
</evidence>
<keyword evidence="2 6" id="KW-0963">Cytoplasm</keyword>
<name>A0ABS4GCZ3_9FIRM</name>
<evidence type="ECO:0000313" key="8">
    <source>
        <dbReference type="Proteomes" id="UP001519342"/>
    </source>
</evidence>
<dbReference type="Pfam" id="PF01791">
    <property type="entry name" value="DeoC"/>
    <property type="match status" value="1"/>
</dbReference>
<keyword evidence="3 6" id="KW-0456">Lyase</keyword>
<dbReference type="Proteomes" id="UP001519342">
    <property type="component" value="Unassembled WGS sequence"/>
</dbReference>
<dbReference type="Gene3D" id="3.20.20.70">
    <property type="entry name" value="Aldolase class I"/>
    <property type="match status" value="1"/>
</dbReference>
<evidence type="ECO:0000256" key="2">
    <source>
        <dbReference type="ARBA" id="ARBA00022490"/>
    </source>
</evidence>
<dbReference type="RefSeq" id="WP_209511294.1">
    <property type="nucleotide sequence ID" value="NZ_JAGGKS010000003.1"/>
</dbReference>
<sequence>MNVAKYIDHTILKPDATTDMIVKLCDEAKEYGFFSVCVNPCYVKLCDELLHDTDVKVCSVIGFPLGANSSIVKAFETKNAIEDGADEIDMVINIGALKNKKYDMVLDDIKEVVNAIYGEVILKVIIETCLLSDEEKIKACELVVEAGADYVKTSTGFSMSGATVDDIKLMRDVVKSKCKIKASGGIRTRKDLDSMILAGADRIGASASVNIINEI</sequence>
<comment type="similarity">
    <text evidence="1 6">Belongs to the DeoC/FbaB aldolase family. DeoC type 1 subfamily.</text>
</comment>
<organism evidence="7 8">
    <name type="scientific">Sedimentibacter acidaminivorans</name>
    <dbReference type="NCBI Taxonomy" id="913099"/>
    <lineage>
        <taxon>Bacteria</taxon>
        <taxon>Bacillati</taxon>
        <taxon>Bacillota</taxon>
        <taxon>Tissierellia</taxon>
        <taxon>Sedimentibacter</taxon>
    </lineage>
</organism>
<comment type="function">
    <text evidence="6">Catalyzes a reversible aldol reaction between acetaldehyde and D-glyceraldehyde 3-phosphate to generate 2-deoxy-D-ribose 5-phosphate.</text>
</comment>
<dbReference type="SUPFAM" id="SSF51569">
    <property type="entry name" value="Aldolase"/>
    <property type="match status" value="1"/>
</dbReference>
<dbReference type="HAMAP" id="MF_00114">
    <property type="entry name" value="DeoC_type1"/>
    <property type="match status" value="1"/>
</dbReference>
<feature type="active site" description="Schiff-base intermediate with acetaldehyde" evidence="6">
    <location>
        <position position="152"/>
    </location>
</feature>
<comment type="pathway">
    <text evidence="6">Carbohydrate degradation; 2-deoxy-D-ribose 1-phosphate degradation; D-glyceraldehyde 3-phosphate and acetaldehyde from 2-deoxy-alpha-D-ribose 1-phosphate: step 2/2.</text>
</comment>
<keyword evidence="8" id="KW-1185">Reference proteome</keyword>
<evidence type="ECO:0000313" key="7">
    <source>
        <dbReference type="EMBL" id="MBP1925568.1"/>
    </source>
</evidence>
<comment type="caution">
    <text evidence="7">The sequence shown here is derived from an EMBL/GenBank/DDBJ whole genome shotgun (WGS) entry which is preliminary data.</text>
</comment>
<reference evidence="7 8" key="1">
    <citation type="submission" date="2021-03" db="EMBL/GenBank/DDBJ databases">
        <title>Genomic Encyclopedia of Type Strains, Phase IV (KMG-IV): sequencing the most valuable type-strain genomes for metagenomic binning, comparative biology and taxonomic classification.</title>
        <authorList>
            <person name="Goeker M."/>
        </authorList>
    </citation>
    <scope>NUCLEOTIDE SEQUENCE [LARGE SCALE GENOMIC DNA]</scope>
    <source>
        <strain evidence="7 8">DSM 24004</strain>
    </source>
</reference>
<dbReference type="InterPro" id="IPR013785">
    <property type="entry name" value="Aldolase_TIM"/>
</dbReference>